<protein>
    <submittedName>
        <fullName evidence="3">Unannotated protein</fullName>
    </submittedName>
</protein>
<keyword evidence="1" id="KW-0472">Membrane</keyword>
<dbReference type="Gene3D" id="1.20.120.1200">
    <property type="entry name" value="NADH-ubiquinone/plastoquinone oxidoreductase chain 6, subunit NuoJ"/>
    <property type="match status" value="1"/>
</dbReference>
<evidence type="ECO:0000313" key="4">
    <source>
        <dbReference type="EMBL" id="CAB4575750.1"/>
    </source>
</evidence>
<evidence type="ECO:0000313" key="6">
    <source>
        <dbReference type="EMBL" id="CAB4694191.1"/>
    </source>
</evidence>
<feature type="transmembrane region" description="Helical" evidence="1">
    <location>
        <begin position="59"/>
        <end position="78"/>
    </location>
</feature>
<gene>
    <name evidence="2" type="ORF">UFOPK1495_00726</name>
    <name evidence="3" type="ORF">UFOPK1603_00962</name>
    <name evidence="4" type="ORF">UFOPK1711_00798</name>
    <name evidence="5" type="ORF">UFOPK2143_01070</name>
    <name evidence="6" type="ORF">UFOPK2350_01737</name>
</gene>
<dbReference type="InterPro" id="IPR001457">
    <property type="entry name" value="NADH_UbQ/plastoQ_OxRdtase_su6"/>
</dbReference>
<dbReference type="InterPro" id="IPR042106">
    <property type="entry name" value="Nuo/plastoQ_OxRdtase_6_NuoJ"/>
</dbReference>
<evidence type="ECO:0000313" key="3">
    <source>
        <dbReference type="EMBL" id="CAB4567437.1"/>
    </source>
</evidence>
<dbReference type="AlphaFoldDB" id="A0A6J6DU07"/>
<feature type="transmembrane region" description="Helical" evidence="1">
    <location>
        <begin position="6"/>
        <end position="28"/>
    </location>
</feature>
<dbReference type="PANTHER" id="PTHR33269:SF17">
    <property type="entry name" value="NADH-UBIQUINONE OXIDOREDUCTASE CHAIN 6"/>
    <property type="match status" value="1"/>
</dbReference>
<evidence type="ECO:0000256" key="1">
    <source>
        <dbReference type="SAM" id="Phobius"/>
    </source>
</evidence>
<dbReference type="EMBL" id="CAEZVV010000065">
    <property type="protein sequence ID" value="CAB4647432.1"/>
    <property type="molecule type" value="Genomic_DNA"/>
</dbReference>
<proteinExistence type="predicted"/>
<organism evidence="3">
    <name type="scientific">freshwater metagenome</name>
    <dbReference type="NCBI Taxonomy" id="449393"/>
    <lineage>
        <taxon>unclassified sequences</taxon>
        <taxon>metagenomes</taxon>
        <taxon>ecological metagenomes</taxon>
    </lineage>
</organism>
<evidence type="ECO:0000313" key="2">
    <source>
        <dbReference type="EMBL" id="CAB4549151.1"/>
    </source>
</evidence>
<dbReference type="EMBL" id="CAEZSU010000063">
    <property type="protein sequence ID" value="CAB4549151.1"/>
    <property type="molecule type" value="Genomic_DNA"/>
</dbReference>
<feature type="transmembrane region" description="Helical" evidence="1">
    <location>
        <begin position="99"/>
        <end position="117"/>
    </location>
</feature>
<reference evidence="3" key="1">
    <citation type="submission" date="2020-05" db="EMBL/GenBank/DDBJ databases">
        <authorList>
            <person name="Chiriac C."/>
            <person name="Salcher M."/>
            <person name="Ghai R."/>
            <person name="Kavagutti S V."/>
        </authorList>
    </citation>
    <scope>NUCLEOTIDE SEQUENCE</scope>
</reference>
<dbReference type="EMBL" id="CAEZXE010000210">
    <property type="protein sequence ID" value="CAB4694191.1"/>
    <property type="molecule type" value="Genomic_DNA"/>
</dbReference>
<evidence type="ECO:0000313" key="5">
    <source>
        <dbReference type="EMBL" id="CAB4647432.1"/>
    </source>
</evidence>
<name>A0A6J6DU07_9ZZZZ</name>
<sequence length="169" mass="18139">MLALLVAQNIAFYIIAVLMVVGAIRVVTTKNVMHAALWLVLVLSGAAAQYILLAAEFVAITQVLVYLGAIIVLFLFGIMLTRAKTGNDDDLDNKKSAKFIGAGIGLALLGLMSYSLIDGFKDTEFGDLMVQRTAEVSDSIFSTYLLPFEVLSVLLLAALIGAIVIARRD</sequence>
<keyword evidence="1" id="KW-0812">Transmembrane</keyword>
<feature type="transmembrane region" description="Helical" evidence="1">
    <location>
        <begin position="35"/>
        <end position="53"/>
    </location>
</feature>
<keyword evidence="1" id="KW-1133">Transmembrane helix</keyword>
<dbReference type="GO" id="GO:0008137">
    <property type="term" value="F:NADH dehydrogenase (ubiquinone) activity"/>
    <property type="evidence" value="ECO:0007669"/>
    <property type="project" value="InterPro"/>
</dbReference>
<dbReference type="EMBL" id="CAEZTR010000037">
    <property type="protein sequence ID" value="CAB4575750.1"/>
    <property type="molecule type" value="Genomic_DNA"/>
</dbReference>
<dbReference type="EMBL" id="CAEZTG010000080">
    <property type="protein sequence ID" value="CAB4567437.1"/>
    <property type="molecule type" value="Genomic_DNA"/>
</dbReference>
<dbReference type="PANTHER" id="PTHR33269">
    <property type="entry name" value="NADH-UBIQUINONE OXIDOREDUCTASE CHAIN 6"/>
    <property type="match status" value="1"/>
</dbReference>
<accession>A0A6J6DU07</accession>
<feature type="transmembrane region" description="Helical" evidence="1">
    <location>
        <begin position="144"/>
        <end position="166"/>
    </location>
</feature>
<dbReference type="Pfam" id="PF00499">
    <property type="entry name" value="Oxidored_q3"/>
    <property type="match status" value="1"/>
</dbReference>